<feature type="domain" description="Apple" evidence="3">
    <location>
        <begin position="142"/>
        <end position="214"/>
    </location>
</feature>
<feature type="signal peptide" evidence="2">
    <location>
        <begin position="1"/>
        <end position="17"/>
    </location>
</feature>
<gene>
    <name evidence="4" type="ORF">GT037_004831</name>
</gene>
<name>A0A8H7B9S7_9PLEO</name>
<sequence>MRFSVAFAAVLAASVEASGRQRRQWGYPDVEDCGLDGFEGHTSEAALFCSNILRSGTATATVTNGYTTTTTTTKKTTVTIRPTTTPTPTPTSKSTSSSPSPPSSSSSPKPSSSATPVQPSSTVVSSTLISSPSPTPTAAPSCGIVAYVKTTPAYYFESSGTKNTFDACSALCKADSKCKSFGYGEANCMLFDVTAAENTNYNPMSPYTFYDAACPAELPVRKRQLDISLGLPGGIHISLGLGPGEISSACSCFITKGPASTTVTRTVSSAVVRTSTVTSIVTRTRGVGAESINFLAPSSNHHQDPITMAHFSQITNIAEYAACIKATAGKTVLLAYWPEDETTNEVATALQKLLPSTSYEQYDVVDIYCFDMYSLPELGNMLDVSFVPTLMWFMDGVMDAIVWHEGCAIEGESVEKGVKRVVDRIKGGDIAGEDSDDDW</sequence>
<dbReference type="AlphaFoldDB" id="A0A8H7B9S7"/>
<keyword evidence="5" id="KW-1185">Reference proteome</keyword>
<dbReference type="Proteomes" id="UP000596902">
    <property type="component" value="Unassembled WGS sequence"/>
</dbReference>
<feature type="chain" id="PRO_5034601659" description="Apple domain-containing protein" evidence="2">
    <location>
        <begin position="18"/>
        <end position="439"/>
    </location>
</feature>
<evidence type="ECO:0000259" key="3">
    <source>
        <dbReference type="PROSITE" id="PS50948"/>
    </source>
</evidence>
<evidence type="ECO:0000256" key="2">
    <source>
        <dbReference type="SAM" id="SignalP"/>
    </source>
</evidence>
<evidence type="ECO:0000313" key="4">
    <source>
        <dbReference type="EMBL" id="KAF7677972.1"/>
    </source>
</evidence>
<organism evidence="4 5">
    <name type="scientific">Alternaria burnsii</name>
    <dbReference type="NCBI Taxonomy" id="1187904"/>
    <lineage>
        <taxon>Eukaryota</taxon>
        <taxon>Fungi</taxon>
        <taxon>Dikarya</taxon>
        <taxon>Ascomycota</taxon>
        <taxon>Pezizomycotina</taxon>
        <taxon>Dothideomycetes</taxon>
        <taxon>Pleosporomycetidae</taxon>
        <taxon>Pleosporales</taxon>
        <taxon>Pleosporineae</taxon>
        <taxon>Pleosporaceae</taxon>
        <taxon>Alternaria</taxon>
        <taxon>Alternaria sect. Alternaria</taxon>
    </lineage>
</organism>
<reference evidence="4" key="2">
    <citation type="submission" date="2020-08" db="EMBL/GenBank/DDBJ databases">
        <title>Draft Genome Sequence of Cumin Blight Pathogen Alternaria burnsii.</title>
        <authorList>
            <person name="Feng Z."/>
        </authorList>
    </citation>
    <scope>NUCLEOTIDE SEQUENCE</scope>
    <source>
        <strain evidence="4">CBS107.38</strain>
    </source>
</reference>
<dbReference type="InterPro" id="IPR003609">
    <property type="entry name" value="Pan_app"/>
</dbReference>
<dbReference type="EMBL" id="JAAABM010000005">
    <property type="protein sequence ID" value="KAF7677972.1"/>
    <property type="molecule type" value="Genomic_DNA"/>
</dbReference>
<keyword evidence="2" id="KW-0732">Signal</keyword>
<feature type="region of interest" description="Disordered" evidence="1">
    <location>
        <begin position="73"/>
        <end position="139"/>
    </location>
</feature>
<proteinExistence type="predicted"/>
<evidence type="ECO:0000256" key="1">
    <source>
        <dbReference type="SAM" id="MobiDB-lite"/>
    </source>
</evidence>
<comment type="caution">
    <text evidence="4">The sequence shown here is derived from an EMBL/GenBank/DDBJ whole genome shotgun (WGS) entry which is preliminary data.</text>
</comment>
<dbReference type="PROSITE" id="PS50948">
    <property type="entry name" value="PAN"/>
    <property type="match status" value="1"/>
</dbReference>
<dbReference type="RefSeq" id="XP_038788150.1">
    <property type="nucleotide sequence ID" value="XM_038929878.1"/>
</dbReference>
<dbReference type="GeneID" id="62203056"/>
<evidence type="ECO:0000313" key="5">
    <source>
        <dbReference type="Proteomes" id="UP000596902"/>
    </source>
</evidence>
<accession>A0A8H7B9S7</accession>
<protein>
    <recommendedName>
        <fullName evidence="3">Apple domain-containing protein</fullName>
    </recommendedName>
</protein>
<reference evidence="4" key="1">
    <citation type="submission" date="2020-01" db="EMBL/GenBank/DDBJ databases">
        <authorList>
            <person name="Feng Z.H.Z."/>
        </authorList>
    </citation>
    <scope>NUCLEOTIDE SEQUENCE</scope>
    <source>
        <strain evidence="4">CBS107.38</strain>
    </source>
</reference>